<protein>
    <recommendedName>
        <fullName evidence="5">Ribosomal protein L39e</fullName>
    </recommendedName>
</protein>
<sequence length="99" mass="11489">PSLLRTVTTFARIELFPPWPWVEPRLPPSSVRHSCHRWCCETCAFVDVAPPSPRARRRQIKKKLMKKMRQNRPIPHWIRMRTDNTISTTRSAGTSAAPS</sequence>
<dbReference type="SUPFAM" id="SSF48662">
    <property type="entry name" value="Ribosomal protein L39e"/>
    <property type="match status" value="1"/>
</dbReference>
<keyword evidence="3" id="KW-0687">Ribonucleoprotein</keyword>
<dbReference type="GO" id="GO:0006412">
    <property type="term" value="P:translation"/>
    <property type="evidence" value="ECO:0007669"/>
    <property type="project" value="InterPro"/>
</dbReference>
<dbReference type="PANTHER" id="PTHR19970">
    <property type="entry name" value="RIBOSOMAL PROTEIN L39E"/>
    <property type="match status" value="1"/>
</dbReference>
<dbReference type="InterPro" id="IPR000077">
    <property type="entry name" value="Ribosomal_eL39"/>
</dbReference>
<name>A0A059B6Y2_EUCGR</name>
<dbReference type="GO" id="GO:0022625">
    <property type="term" value="C:cytosolic large ribosomal subunit"/>
    <property type="evidence" value="ECO:0000318"/>
    <property type="project" value="GO_Central"/>
</dbReference>
<reference evidence="4" key="1">
    <citation type="submission" date="2013-07" db="EMBL/GenBank/DDBJ databases">
        <title>The genome of Eucalyptus grandis.</title>
        <authorList>
            <person name="Schmutz J."/>
            <person name="Hayes R."/>
            <person name="Myburg A."/>
            <person name="Tuskan G."/>
            <person name="Grattapaglia D."/>
            <person name="Rokhsar D.S."/>
        </authorList>
    </citation>
    <scope>NUCLEOTIDE SEQUENCE</scope>
    <source>
        <tissue evidence="4">Leaf extractions</tissue>
    </source>
</reference>
<dbReference type="PANTHER" id="PTHR19970:SF0">
    <property type="entry name" value="LARGE RIBOSOMAL SUBUNIT PROTEIN EL39"/>
    <property type="match status" value="1"/>
</dbReference>
<dbReference type="Gramene" id="KCW61883">
    <property type="protein sequence ID" value="KCW61883"/>
    <property type="gene ID" value="EUGRSUZ_H04568"/>
</dbReference>
<dbReference type="Gene3D" id="1.10.1620.10">
    <property type="entry name" value="Ribosomal protein L39e"/>
    <property type="match status" value="1"/>
</dbReference>
<dbReference type="STRING" id="71139.A0A059B6Y2"/>
<comment type="similarity">
    <text evidence="1">Belongs to the eukaryotic ribosomal protein eL39 family.</text>
</comment>
<gene>
    <name evidence="4" type="ORF">EUGRSUZ_H04568</name>
</gene>
<feature type="non-terminal residue" evidence="4">
    <location>
        <position position="1"/>
    </location>
</feature>
<dbReference type="AlphaFoldDB" id="A0A059B6Y2"/>
<dbReference type="EMBL" id="KK198760">
    <property type="protein sequence ID" value="KCW61883.1"/>
    <property type="molecule type" value="Genomic_DNA"/>
</dbReference>
<evidence type="ECO:0000256" key="3">
    <source>
        <dbReference type="ARBA" id="ARBA00023274"/>
    </source>
</evidence>
<dbReference type="GO" id="GO:0003735">
    <property type="term" value="F:structural constituent of ribosome"/>
    <property type="evidence" value="ECO:0007669"/>
    <property type="project" value="InterPro"/>
</dbReference>
<dbReference type="Pfam" id="PF00832">
    <property type="entry name" value="Ribosomal_L39"/>
    <property type="match status" value="1"/>
</dbReference>
<evidence type="ECO:0000256" key="2">
    <source>
        <dbReference type="ARBA" id="ARBA00022980"/>
    </source>
</evidence>
<accession>A0A059B6Y2</accession>
<evidence type="ECO:0000256" key="1">
    <source>
        <dbReference type="ARBA" id="ARBA00009339"/>
    </source>
</evidence>
<organism evidence="4">
    <name type="scientific">Eucalyptus grandis</name>
    <name type="common">Flooded gum</name>
    <dbReference type="NCBI Taxonomy" id="71139"/>
    <lineage>
        <taxon>Eukaryota</taxon>
        <taxon>Viridiplantae</taxon>
        <taxon>Streptophyta</taxon>
        <taxon>Embryophyta</taxon>
        <taxon>Tracheophyta</taxon>
        <taxon>Spermatophyta</taxon>
        <taxon>Magnoliopsida</taxon>
        <taxon>eudicotyledons</taxon>
        <taxon>Gunneridae</taxon>
        <taxon>Pentapetalae</taxon>
        <taxon>rosids</taxon>
        <taxon>malvids</taxon>
        <taxon>Myrtales</taxon>
        <taxon>Myrtaceae</taxon>
        <taxon>Myrtoideae</taxon>
        <taxon>Eucalypteae</taxon>
        <taxon>Eucalyptus</taxon>
    </lineage>
</organism>
<proteinExistence type="inferred from homology"/>
<evidence type="ECO:0000313" key="4">
    <source>
        <dbReference type="EMBL" id="KCW61883.1"/>
    </source>
</evidence>
<dbReference type="InParanoid" id="A0A059B6Y2"/>
<keyword evidence="2" id="KW-0689">Ribosomal protein</keyword>
<dbReference type="InterPro" id="IPR023626">
    <property type="entry name" value="Ribosomal_eL39_dom_sf"/>
</dbReference>
<evidence type="ECO:0008006" key="5">
    <source>
        <dbReference type="Google" id="ProtNLM"/>
    </source>
</evidence>